<dbReference type="SUPFAM" id="SSF144232">
    <property type="entry name" value="HIT/MYND zinc finger-like"/>
    <property type="match status" value="1"/>
</dbReference>
<dbReference type="Pfam" id="PF01753">
    <property type="entry name" value="zf-MYND"/>
    <property type="match status" value="1"/>
</dbReference>
<dbReference type="InterPro" id="IPR002893">
    <property type="entry name" value="Znf_MYND"/>
</dbReference>
<keyword evidence="1" id="KW-0479">Metal-binding</keyword>
<keyword evidence="6" id="KW-1185">Reference proteome</keyword>
<reference evidence="5 6" key="1">
    <citation type="submission" date="2021-12" db="EMBL/GenBank/DDBJ databases">
        <title>High titer production of polyol ester of fatty acids by Rhodotorula paludigena BS15 towards product separation-free biomass refinery.</title>
        <authorList>
            <person name="Mano J."/>
            <person name="Ono H."/>
            <person name="Tanaka T."/>
            <person name="Naito K."/>
            <person name="Sushida H."/>
            <person name="Ike M."/>
            <person name="Tokuyasu K."/>
            <person name="Kitaoka M."/>
        </authorList>
    </citation>
    <scope>NUCLEOTIDE SEQUENCE [LARGE SCALE GENOMIC DNA]</scope>
    <source>
        <strain evidence="5 6">BS15</strain>
    </source>
</reference>
<protein>
    <recommendedName>
        <fullName evidence="4">MYND-type domain-containing protein</fullName>
    </recommendedName>
</protein>
<proteinExistence type="predicted"/>
<evidence type="ECO:0000256" key="3">
    <source>
        <dbReference type="ARBA" id="ARBA00022833"/>
    </source>
</evidence>
<sequence length="243" mass="27342">MATQEIGECMICGIESAKCCSGCKKHGTRIFFCSNEHQNLMWVLHRKFCGPKLHPFRLSPLTQTEAAKAWTNRHMAITDVDGQRTDLIEVAPNFSGLTEDELENFSPGSEPEKQQDRLNLVRNMLTLLRQKAGVINEPSPVPPTLFALGMLNTIIVTHFGVTLSRHENQSWFTPLMHRFCAITVILLEPPSSTFSALTLRIAAFVEHAIVPTDPMLGMLTLQRLVPFVTNERQRRLMLGMDTV</sequence>
<evidence type="ECO:0000313" key="5">
    <source>
        <dbReference type="EMBL" id="GJN88882.1"/>
    </source>
</evidence>
<dbReference type="Proteomes" id="UP001342314">
    <property type="component" value="Unassembled WGS sequence"/>
</dbReference>
<dbReference type="GO" id="GO:0008270">
    <property type="term" value="F:zinc ion binding"/>
    <property type="evidence" value="ECO:0007669"/>
    <property type="project" value="UniProtKB-KW"/>
</dbReference>
<evidence type="ECO:0000256" key="1">
    <source>
        <dbReference type="ARBA" id="ARBA00022723"/>
    </source>
</evidence>
<evidence type="ECO:0000313" key="6">
    <source>
        <dbReference type="Proteomes" id="UP001342314"/>
    </source>
</evidence>
<gene>
    <name evidence="5" type="ORF">Rhopal_001853-T1</name>
</gene>
<organism evidence="5 6">
    <name type="scientific">Rhodotorula paludigena</name>
    <dbReference type="NCBI Taxonomy" id="86838"/>
    <lineage>
        <taxon>Eukaryota</taxon>
        <taxon>Fungi</taxon>
        <taxon>Dikarya</taxon>
        <taxon>Basidiomycota</taxon>
        <taxon>Pucciniomycotina</taxon>
        <taxon>Microbotryomycetes</taxon>
        <taxon>Sporidiobolales</taxon>
        <taxon>Sporidiobolaceae</taxon>
        <taxon>Rhodotorula</taxon>
    </lineage>
</organism>
<feature type="domain" description="MYND-type" evidence="4">
    <location>
        <begin position="9"/>
        <end position="49"/>
    </location>
</feature>
<name>A0AAV5GIJ3_9BASI</name>
<keyword evidence="3" id="KW-0862">Zinc</keyword>
<dbReference type="Gene3D" id="6.10.140.2220">
    <property type="match status" value="1"/>
</dbReference>
<dbReference type="EMBL" id="BQKY01000004">
    <property type="protein sequence ID" value="GJN88882.1"/>
    <property type="molecule type" value="Genomic_DNA"/>
</dbReference>
<dbReference type="AlphaFoldDB" id="A0AAV5GIJ3"/>
<keyword evidence="2" id="KW-0863">Zinc-finger</keyword>
<evidence type="ECO:0000259" key="4">
    <source>
        <dbReference type="Pfam" id="PF01753"/>
    </source>
</evidence>
<comment type="caution">
    <text evidence="5">The sequence shown here is derived from an EMBL/GenBank/DDBJ whole genome shotgun (WGS) entry which is preliminary data.</text>
</comment>
<accession>A0AAV5GIJ3</accession>
<evidence type="ECO:0000256" key="2">
    <source>
        <dbReference type="ARBA" id="ARBA00022771"/>
    </source>
</evidence>